<keyword evidence="3 6" id="KW-0812">Transmembrane</keyword>
<feature type="transmembrane region" description="Helical" evidence="6">
    <location>
        <begin position="312"/>
        <end position="336"/>
    </location>
</feature>
<dbReference type="GO" id="GO:0042910">
    <property type="term" value="F:xenobiotic transmembrane transporter activity"/>
    <property type="evidence" value="ECO:0007669"/>
    <property type="project" value="InterPro"/>
</dbReference>
<dbReference type="InterPro" id="IPR044644">
    <property type="entry name" value="DinF-like"/>
</dbReference>
<dbReference type="Proteomes" id="UP000244893">
    <property type="component" value="Unassembled WGS sequence"/>
</dbReference>
<dbReference type="PANTHER" id="PTHR42893:SF46">
    <property type="entry name" value="PROTEIN DETOXIFICATION 44, CHLOROPLASTIC"/>
    <property type="match status" value="1"/>
</dbReference>
<feature type="transmembrane region" description="Helical" evidence="6">
    <location>
        <begin position="342"/>
        <end position="366"/>
    </location>
</feature>
<accession>A0A2V1HUW7</accession>
<sequence>MRRMLLPLDRDIARLAVPALGALIAEPLFLLTDSALIGHLGEVPLAGLSIASTVLQTLVGLLVFLAYATTPSVARRLGAGDRAGAVTAGIDGMWLALGLGLVITAVALPTAPAVIGVFGSEPDVREAATVYYSVSLWGLPAMLVVIAATGLLRGLQDTRTPLVIAAAGFGTNAALNALLIYGAGWGIAGSAAGTVIAQWGMAVIYVVLAVRAARRTGARLRPGLDGVSTAAVGGGWLLLRTISLRASFVATTVAASSLGVTELATMQIAMTVFLSAAFALDALAIAGQALIGHSIGAGDRTRVVTVARRLTGWGILAGAVFGVVLAALSPVIGIVFTSDDAVRQALVVATLLTAASLPLAGYVFVLDGVLIGAGDGRYLAFAGIINLVVYLAALAPAVAFAPTDPVAAVALLWIALGAGMLGARAITLGLRARGTRWIPLAGRAPAIGSNV</sequence>
<feature type="transmembrane region" description="Helical" evidence="6">
    <location>
        <begin position="378"/>
        <end position="400"/>
    </location>
</feature>
<feature type="transmembrane region" description="Helical" evidence="6">
    <location>
        <begin position="94"/>
        <end position="118"/>
    </location>
</feature>
<evidence type="ECO:0000256" key="4">
    <source>
        <dbReference type="ARBA" id="ARBA00022989"/>
    </source>
</evidence>
<organism evidence="7 8">
    <name type="scientific">Amnibacterium flavum</name>
    <dbReference type="NCBI Taxonomy" id="2173173"/>
    <lineage>
        <taxon>Bacteria</taxon>
        <taxon>Bacillati</taxon>
        <taxon>Actinomycetota</taxon>
        <taxon>Actinomycetes</taxon>
        <taxon>Micrococcales</taxon>
        <taxon>Microbacteriaceae</taxon>
        <taxon>Amnibacterium</taxon>
    </lineage>
</organism>
<comment type="similarity">
    <text evidence="2">Belongs to the multi antimicrobial extrusion (MATE) (TC 2.A.66.1) family.</text>
</comment>
<feature type="transmembrane region" description="Helical" evidence="6">
    <location>
        <begin position="187"/>
        <end position="210"/>
    </location>
</feature>
<dbReference type="CDD" id="cd13136">
    <property type="entry name" value="MATE_DinF_like"/>
    <property type="match status" value="1"/>
</dbReference>
<proteinExistence type="inferred from homology"/>
<keyword evidence="8" id="KW-1185">Reference proteome</keyword>
<feature type="transmembrane region" description="Helical" evidence="6">
    <location>
        <begin position="406"/>
        <end position="426"/>
    </location>
</feature>
<dbReference type="Pfam" id="PF01554">
    <property type="entry name" value="MatE"/>
    <property type="match status" value="2"/>
</dbReference>
<feature type="transmembrane region" description="Helical" evidence="6">
    <location>
        <begin position="12"/>
        <end position="31"/>
    </location>
</feature>
<dbReference type="EMBL" id="QEOP01000001">
    <property type="protein sequence ID" value="PVZ95512.1"/>
    <property type="molecule type" value="Genomic_DNA"/>
</dbReference>
<feature type="transmembrane region" description="Helical" evidence="6">
    <location>
        <begin position="268"/>
        <end position="291"/>
    </location>
</feature>
<reference evidence="7 8" key="1">
    <citation type="submission" date="2018-05" db="EMBL/GenBank/DDBJ databases">
        <title>Amnibacterium sp. M8JJ-5, whole genome shotgun sequence.</title>
        <authorList>
            <person name="Tuo L."/>
        </authorList>
    </citation>
    <scope>NUCLEOTIDE SEQUENCE [LARGE SCALE GENOMIC DNA]</scope>
    <source>
        <strain evidence="7 8">M8JJ-5</strain>
    </source>
</reference>
<keyword evidence="4 6" id="KW-1133">Transmembrane helix</keyword>
<dbReference type="OrthoDB" id="5242355at2"/>
<evidence type="ECO:0000313" key="7">
    <source>
        <dbReference type="EMBL" id="PVZ95512.1"/>
    </source>
</evidence>
<dbReference type="RefSeq" id="WP_116755247.1">
    <property type="nucleotide sequence ID" value="NZ_JBHUEX010000001.1"/>
</dbReference>
<evidence type="ECO:0000256" key="2">
    <source>
        <dbReference type="ARBA" id="ARBA00010199"/>
    </source>
</evidence>
<keyword evidence="5 6" id="KW-0472">Membrane</keyword>
<evidence type="ECO:0000256" key="6">
    <source>
        <dbReference type="SAM" id="Phobius"/>
    </source>
</evidence>
<dbReference type="GO" id="GO:0015297">
    <property type="term" value="F:antiporter activity"/>
    <property type="evidence" value="ECO:0007669"/>
    <property type="project" value="InterPro"/>
</dbReference>
<dbReference type="PANTHER" id="PTHR42893">
    <property type="entry name" value="PROTEIN DETOXIFICATION 44, CHLOROPLASTIC-RELATED"/>
    <property type="match status" value="1"/>
</dbReference>
<feature type="transmembrane region" description="Helical" evidence="6">
    <location>
        <begin position="130"/>
        <end position="155"/>
    </location>
</feature>
<evidence type="ECO:0000313" key="8">
    <source>
        <dbReference type="Proteomes" id="UP000244893"/>
    </source>
</evidence>
<dbReference type="InterPro" id="IPR002528">
    <property type="entry name" value="MATE_fam"/>
</dbReference>
<feature type="transmembrane region" description="Helical" evidence="6">
    <location>
        <begin position="43"/>
        <end position="67"/>
    </location>
</feature>
<evidence type="ECO:0000256" key="3">
    <source>
        <dbReference type="ARBA" id="ARBA00022692"/>
    </source>
</evidence>
<comment type="caution">
    <text evidence="7">The sequence shown here is derived from an EMBL/GenBank/DDBJ whole genome shotgun (WGS) entry which is preliminary data.</text>
</comment>
<dbReference type="NCBIfam" id="TIGR00797">
    <property type="entry name" value="matE"/>
    <property type="match status" value="1"/>
</dbReference>
<dbReference type="GO" id="GO:0005886">
    <property type="term" value="C:plasma membrane"/>
    <property type="evidence" value="ECO:0007669"/>
    <property type="project" value="TreeGrafter"/>
</dbReference>
<evidence type="ECO:0000256" key="5">
    <source>
        <dbReference type="ARBA" id="ARBA00023136"/>
    </source>
</evidence>
<comment type="subcellular location">
    <subcellularLocation>
        <location evidence="1">Membrane</location>
        <topology evidence="1">Multi-pass membrane protein</topology>
    </subcellularLocation>
</comment>
<dbReference type="AlphaFoldDB" id="A0A2V1HUW7"/>
<gene>
    <name evidence="7" type="ORF">DDQ50_03135</name>
</gene>
<feature type="transmembrane region" description="Helical" evidence="6">
    <location>
        <begin position="162"/>
        <end position="181"/>
    </location>
</feature>
<protein>
    <submittedName>
        <fullName evidence="7">MATE family efflux transporter</fullName>
    </submittedName>
</protein>
<evidence type="ECO:0000256" key="1">
    <source>
        <dbReference type="ARBA" id="ARBA00004141"/>
    </source>
</evidence>
<name>A0A2V1HUW7_9MICO</name>